<evidence type="ECO:0000313" key="3">
    <source>
        <dbReference type="EMBL" id="ERN18285.1"/>
    </source>
</evidence>
<evidence type="ECO:0000256" key="2">
    <source>
        <dbReference type="PROSITE-ProRule" id="PRU00708"/>
    </source>
</evidence>
<feature type="repeat" description="PPR" evidence="2">
    <location>
        <begin position="557"/>
        <end position="591"/>
    </location>
</feature>
<feature type="repeat" description="PPR" evidence="2">
    <location>
        <begin position="592"/>
        <end position="626"/>
    </location>
</feature>
<reference evidence="4" key="1">
    <citation type="journal article" date="2013" name="Science">
        <title>The Amborella genome and the evolution of flowering plants.</title>
        <authorList>
            <consortium name="Amborella Genome Project"/>
        </authorList>
    </citation>
    <scope>NUCLEOTIDE SEQUENCE [LARGE SCALE GENOMIC DNA]</scope>
</reference>
<feature type="repeat" description="PPR" evidence="2">
    <location>
        <begin position="355"/>
        <end position="389"/>
    </location>
</feature>
<dbReference type="Pfam" id="PF01535">
    <property type="entry name" value="PPR"/>
    <property type="match status" value="1"/>
</dbReference>
<evidence type="ECO:0008006" key="5">
    <source>
        <dbReference type="Google" id="ProtNLM"/>
    </source>
</evidence>
<dbReference type="Proteomes" id="UP000017836">
    <property type="component" value="Unassembled WGS sequence"/>
</dbReference>
<dbReference type="InterPro" id="IPR051222">
    <property type="entry name" value="PPR/CCM1_RNA-binding"/>
</dbReference>
<dbReference type="Pfam" id="PF13041">
    <property type="entry name" value="PPR_2"/>
    <property type="match status" value="3"/>
</dbReference>
<dbReference type="HOGENOM" id="CLU_002706_49_1_1"/>
<dbReference type="Gene3D" id="1.25.40.10">
    <property type="entry name" value="Tetratricopeptide repeat domain"/>
    <property type="match status" value="5"/>
</dbReference>
<sequence length="740" mass="83566">MALHLKTIRFFSANSLFSFHLIPYFLHLHAGKTHEDQGGEPVPFPSIPKTPGPVETAVSLFSKPSFHRSGDELRKLQSFLTTETVEIILKGFQKWGQAYEFFLWIGQQDGYKHNCYTYNSMACILLRSGQRTPLKALVKDFMIQRCSMSPGALGYLIRRLGNVCLAEEANYVFERACDLTCEPNSYTFNCLLEALAKSKWCELVESRFKEMIHSGTEPDKFTHTAVLQAYCNSGKFDKRFDIFERIRGKGWVDPHVFTILIVGLSKLGEEGDLVAASWLLQDGNKLSIGPFVSLYNAVLEGLVNGGKVNEAYLLLQEMIASNNLSDEEIAGCASDNEEVEYITNLFKFEKAVIPNSDSYSIVIDGLCKYQELDKALELLHDMAANGCIGNLLLYNNLIHEMCNADRLQESFKLMKAMRGLGLEPNHFTYNSIFGCLCRKEKVSDVLDLMREMLHHGHTPWIKHDTILLKRLCTRGNAMEACQFLSDLEEVGFLPNVIAYSAAIDGLCRIEELDHALKLFHDVHAHGYAPDVVAHNANRTELALLCFSKMEAQGRPPNVIAYTTLIDGFCNEERADDATVLWNRMIDQGRTPNRIAYMALVNGLCKCGRASTALQHFHEMEAKAFDPDAFIYVALIDSLVSIADMFSAFRILREMFPLTFLKMLGGVNEIHSWLPLCILPGYTKHLSWIPRSFSFSQAFEKEIMVQHREGQSMLLLSACLLEQDIDIYPYGVDKRDESGSM</sequence>
<proteinExistence type="predicted"/>
<dbReference type="eggNOG" id="KOG4197">
    <property type="taxonomic scope" value="Eukaryota"/>
</dbReference>
<accession>U5D7R8</accession>
<dbReference type="Pfam" id="PF12854">
    <property type="entry name" value="PPR_1"/>
    <property type="match status" value="2"/>
</dbReference>
<dbReference type="InterPro" id="IPR002885">
    <property type="entry name" value="PPR_rpt"/>
</dbReference>
<feature type="repeat" description="PPR" evidence="2">
    <location>
        <begin position="184"/>
        <end position="218"/>
    </location>
</feature>
<feature type="repeat" description="PPR" evidence="2">
    <location>
        <begin position="219"/>
        <end position="253"/>
    </location>
</feature>
<dbReference type="AlphaFoldDB" id="U5D7R8"/>
<name>U5D7R8_AMBTC</name>
<gene>
    <name evidence="3" type="ORF">AMTR_s00055p00156820</name>
</gene>
<dbReference type="GO" id="GO:0003729">
    <property type="term" value="F:mRNA binding"/>
    <property type="evidence" value="ECO:0000318"/>
    <property type="project" value="GO_Central"/>
</dbReference>
<protein>
    <recommendedName>
        <fullName evidence="5">Pentacotripeptide-repeat region of PRORP domain-containing protein</fullName>
    </recommendedName>
</protein>
<dbReference type="PROSITE" id="PS51375">
    <property type="entry name" value="PPR"/>
    <property type="match status" value="8"/>
</dbReference>
<feature type="repeat" description="PPR" evidence="2">
    <location>
        <begin position="495"/>
        <end position="529"/>
    </location>
</feature>
<feature type="repeat" description="PPR" evidence="2">
    <location>
        <begin position="390"/>
        <end position="424"/>
    </location>
</feature>
<keyword evidence="4" id="KW-1185">Reference proteome</keyword>
<evidence type="ECO:0000313" key="4">
    <source>
        <dbReference type="Proteomes" id="UP000017836"/>
    </source>
</evidence>
<organism evidence="3 4">
    <name type="scientific">Amborella trichopoda</name>
    <dbReference type="NCBI Taxonomy" id="13333"/>
    <lineage>
        <taxon>Eukaryota</taxon>
        <taxon>Viridiplantae</taxon>
        <taxon>Streptophyta</taxon>
        <taxon>Embryophyta</taxon>
        <taxon>Tracheophyta</taxon>
        <taxon>Spermatophyta</taxon>
        <taxon>Magnoliopsida</taxon>
        <taxon>Amborellales</taxon>
        <taxon>Amborellaceae</taxon>
        <taxon>Amborella</taxon>
    </lineage>
</organism>
<evidence type="ECO:0000256" key="1">
    <source>
        <dbReference type="ARBA" id="ARBA00022737"/>
    </source>
</evidence>
<dbReference type="PANTHER" id="PTHR47942:SF16">
    <property type="entry name" value="PENTATRICOPEPTIDE REPEAT DOMAIN CONTAINING PROTEIN-RELATED"/>
    <property type="match status" value="1"/>
</dbReference>
<dbReference type="NCBIfam" id="TIGR00756">
    <property type="entry name" value="PPR"/>
    <property type="match status" value="7"/>
</dbReference>
<keyword evidence="1" id="KW-0677">Repeat</keyword>
<dbReference type="PANTHER" id="PTHR47942">
    <property type="entry name" value="TETRATRICOPEPTIDE REPEAT (TPR)-LIKE SUPERFAMILY PROTEIN-RELATED"/>
    <property type="match status" value="1"/>
</dbReference>
<dbReference type="InterPro" id="IPR011990">
    <property type="entry name" value="TPR-like_helical_dom_sf"/>
</dbReference>
<dbReference type="Gramene" id="ERN18285">
    <property type="protein sequence ID" value="ERN18285"/>
    <property type="gene ID" value="AMTR_s00055p00156820"/>
</dbReference>
<feature type="repeat" description="PPR" evidence="2">
    <location>
        <begin position="425"/>
        <end position="459"/>
    </location>
</feature>
<dbReference type="EMBL" id="KI392237">
    <property type="protein sequence ID" value="ERN18285.1"/>
    <property type="molecule type" value="Genomic_DNA"/>
</dbReference>